<evidence type="ECO:0000313" key="2">
    <source>
        <dbReference type="EMBL" id="UFZ02923.1"/>
    </source>
</evidence>
<sequence length="302" mass="32466">MTFQRPIFPPCLPILSPADAPEQARNATTDPAAPNGTPADKACQEAFCGSLGATPKPISGQKQGDDQEPNAGAPITRRVAMTAIAAAPIVVTASIAPALPGPATELLAPIGAGCSEDAGLLELGRQLRAAWAHENEQYRLSDVVHDDAELRAYHLILSPRNRSAVDRRILRWLGATDSGIIPRDIERLRNEQPHLGREEITRVRELIRAHDGYRRRSAELEIETIDARTIAANEVTGAIVARIEATPARTLAGLLVKVEAVRWCRTGDLTDEELACEATDTRLCQTILLDLAAMASGSLTTT</sequence>
<evidence type="ECO:0008006" key="4">
    <source>
        <dbReference type="Google" id="ProtNLM"/>
    </source>
</evidence>
<protein>
    <recommendedName>
        <fullName evidence="4">DUF222 domain-containing protein</fullName>
    </recommendedName>
</protein>
<dbReference type="EMBL" id="CP088156">
    <property type="protein sequence ID" value="UFZ02923.1"/>
    <property type="molecule type" value="Genomic_DNA"/>
</dbReference>
<proteinExistence type="predicted"/>
<evidence type="ECO:0000313" key="3">
    <source>
        <dbReference type="Proteomes" id="UP001431010"/>
    </source>
</evidence>
<gene>
    <name evidence="2" type="ORF">LQG66_27230</name>
</gene>
<accession>A0ABY3R6Z1</accession>
<keyword evidence="3" id="KW-1185">Reference proteome</keyword>
<dbReference type="Proteomes" id="UP001431010">
    <property type="component" value="Chromosome"/>
</dbReference>
<evidence type="ECO:0000256" key="1">
    <source>
        <dbReference type="SAM" id="MobiDB-lite"/>
    </source>
</evidence>
<dbReference type="RefSeq" id="WP_231318708.1">
    <property type="nucleotide sequence ID" value="NZ_CP088156.1"/>
</dbReference>
<organism evidence="2 3">
    <name type="scientific">Bradyrhizobium ontarionense</name>
    <dbReference type="NCBI Taxonomy" id="2898149"/>
    <lineage>
        <taxon>Bacteria</taxon>
        <taxon>Pseudomonadati</taxon>
        <taxon>Pseudomonadota</taxon>
        <taxon>Alphaproteobacteria</taxon>
        <taxon>Hyphomicrobiales</taxon>
        <taxon>Nitrobacteraceae</taxon>
        <taxon>Bradyrhizobium</taxon>
    </lineage>
</organism>
<name>A0ABY3R6Z1_9BRAD</name>
<feature type="region of interest" description="Disordered" evidence="1">
    <location>
        <begin position="1"/>
        <end position="41"/>
    </location>
</feature>
<reference evidence="2" key="1">
    <citation type="journal article" date="2024" name="Antonie Van Leeuwenhoek">
        <title>Bradyrhizobium ontarionense sp. nov., a novel bacterial symbiont isolated from Aeschynomene indica (Indian jointvetch), harbours photosynthesis, nitrogen fixation and nitrous oxide (N2O) reductase genes.</title>
        <authorList>
            <person name="Bromfield E.S.P."/>
            <person name="Cloutier S."/>
        </authorList>
    </citation>
    <scope>NUCLEOTIDE SEQUENCE</scope>
    <source>
        <strain evidence="2">A19</strain>
    </source>
</reference>